<name>A0A9N9LGV5_9HELO</name>
<protein>
    <submittedName>
        <fullName evidence="2">Uncharacterized protein</fullName>
    </submittedName>
</protein>
<dbReference type="AlphaFoldDB" id="A0A9N9LGV5"/>
<sequence>MPQINSTTEMATRVQLKGPSPTPSPDFEIATLEEQMPKQLEVKAQGLDEKEDERKIREIQPPPTPDPSVTDPSIPAGEYYSNAAADYSDVPELPTPDIPKQQRKHRRGGRKQRQTEQQAAQDFPDSQGPEDEENEEFERQEGRGNITLPKLKRRPTNMRRETGIRAFNLKRADSSGGRPFGVSLQKGDNDLEETKQTKSKSKTKTTTKPKNKAKRKVKCETCGRKSKREEEENWESQDSSDEESEEEKEVKKEPKEEEKPKAQKPMSIRLDLNLELEIFLRAKIKGDVTVTFL</sequence>
<evidence type="ECO:0000313" key="3">
    <source>
        <dbReference type="Proteomes" id="UP000701801"/>
    </source>
</evidence>
<feature type="compositionally biased region" description="Basic and acidic residues" evidence="1">
    <location>
        <begin position="46"/>
        <end position="58"/>
    </location>
</feature>
<dbReference type="OrthoDB" id="2873061at2759"/>
<feature type="compositionally biased region" description="Basic and acidic residues" evidence="1">
    <location>
        <begin position="248"/>
        <end position="261"/>
    </location>
</feature>
<dbReference type="EMBL" id="CAJVRM010000043">
    <property type="protein sequence ID" value="CAG8972352.1"/>
    <property type="molecule type" value="Genomic_DNA"/>
</dbReference>
<organism evidence="2 3">
    <name type="scientific">Hymenoscyphus albidus</name>
    <dbReference type="NCBI Taxonomy" id="595503"/>
    <lineage>
        <taxon>Eukaryota</taxon>
        <taxon>Fungi</taxon>
        <taxon>Dikarya</taxon>
        <taxon>Ascomycota</taxon>
        <taxon>Pezizomycotina</taxon>
        <taxon>Leotiomycetes</taxon>
        <taxon>Helotiales</taxon>
        <taxon>Helotiaceae</taxon>
        <taxon>Hymenoscyphus</taxon>
    </lineage>
</organism>
<comment type="caution">
    <text evidence="2">The sequence shown here is derived from an EMBL/GenBank/DDBJ whole genome shotgun (WGS) entry which is preliminary data.</text>
</comment>
<feature type="compositionally biased region" description="Basic residues" evidence="1">
    <location>
        <begin position="197"/>
        <end position="217"/>
    </location>
</feature>
<evidence type="ECO:0000313" key="2">
    <source>
        <dbReference type="EMBL" id="CAG8972352.1"/>
    </source>
</evidence>
<proteinExistence type="predicted"/>
<keyword evidence="3" id="KW-1185">Reference proteome</keyword>
<evidence type="ECO:0000256" key="1">
    <source>
        <dbReference type="SAM" id="MobiDB-lite"/>
    </source>
</evidence>
<feature type="compositionally biased region" description="Polar residues" evidence="1">
    <location>
        <begin position="1"/>
        <end position="10"/>
    </location>
</feature>
<feature type="compositionally biased region" description="Acidic residues" evidence="1">
    <location>
        <begin position="231"/>
        <end position="247"/>
    </location>
</feature>
<feature type="compositionally biased region" description="Basic and acidic residues" evidence="1">
    <location>
        <begin position="218"/>
        <end position="230"/>
    </location>
</feature>
<feature type="compositionally biased region" description="Basic residues" evidence="1">
    <location>
        <begin position="101"/>
        <end position="112"/>
    </location>
</feature>
<gene>
    <name evidence="2" type="ORF">HYALB_00005020</name>
</gene>
<dbReference type="Proteomes" id="UP000701801">
    <property type="component" value="Unassembled WGS sequence"/>
</dbReference>
<feature type="compositionally biased region" description="Basic and acidic residues" evidence="1">
    <location>
        <begin position="187"/>
        <end position="196"/>
    </location>
</feature>
<feature type="region of interest" description="Disordered" evidence="1">
    <location>
        <begin position="1"/>
        <end position="267"/>
    </location>
</feature>
<reference evidence="2" key="1">
    <citation type="submission" date="2021-07" db="EMBL/GenBank/DDBJ databases">
        <authorList>
            <person name="Durling M."/>
        </authorList>
    </citation>
    <scope>NUCLEOTIDE SEQUENCE</scope>
</reference>
<accession>A0A9N9LGV5</accession>